<dbReference type="EMBL" id="JAHQCS010000153">
    <property type="protein sequence ID" value="MBU9713841.1"/>
    <property type="molecule type" value="Genomic_DNA"/>
</dbReference>
<name>A0ABS6JJL5_9BACI</name>
<dbReference type="PROSITE" id="PS50977">
    <property type="entry name" value="HTH_TETR_2"/>
    <property type="match status" value="1"/>
</dbReference>
<sequence>MEERNRSVLTTEDRILKAAIDLMEKKGFKAVTTKEIAAESGYSEMTLFRHFGTKKKILECAVERYYHLVDVTNILMKSINYDLESDLKLVSKTYHSFMNKNEQIILLAFQERNTIPSMIESLTSNPREFKAFLMFYFNEMEKRGKISNINREVQAMNFLYMNLGYFFQRFIAGRKVAIVPEDIFIEESVRTFVRGLKDVHSISI</sequence>
<protein>
    <submittedName>
        <fullName evidence="5">TetR/AcrR family transcriptional regulator</fullName>
    </submittedName>
</protein>
<evidence type="ECO:0000313" key="6">
    <source>
        <dbReference type="Proteomes" id="UP000784880"/>
    </source>
</evidence>
<evidence type="ECO:0000256" key="1">
    <source>
        <dbReference type="ARBA" id="ARBA00022491"/>
    </source>
</evidence>
<feature type="domain" description="HTH tetR-type" evidence="4">
    <location>
        <begin position="9"/>
        <end position="69"/>
    </location>
</feature>
<accession>A0ABS6JJL5</accession>
<organism evidence="5 6">
    <name type="scientific">Evansella tamaricis</name>
    <dbReference type="NCBI Taxonomy" id="2069301"/>
    <lineage>
        <taxon>Bacteria</taxon>
        <taxon>Bacillati</taxon>
        <taxon>Bacillota</taxon>
        <taxon>Bacilli</taxon>
        <taxon>Bacillales</taxon>
        <taxon>Bacillaceae</taxon>
        <taxon>Evansella</taxon>
    </lineage>
</organism>
<evidence type="ECO:0000256" key="3">
    <source>
        <dbReference type="PROSITE-ProRule" id="PRU00335"/>
    </source>
</evidence>
<dbReference type="RefSeq" id="WP_217067993.1">
    <property type="nucleotide sequence ID" value="NZ_JAHQCS010000153.1"/>
</dbReference>
<dbReference type="InterPro" id="IPR050624">
    <property type="entry name" value="HTH-type_Tx_Regulator"/>
</dbReference>
<evidence type="ECO:0000259" key="4">
    <source>
        <dbReference type="PROSITE" id="PS50977"/>
    </source>
</evidence>
<gene>
    <name evidence="5" type="ORF">KS419_19100</name>
</gene>
<feature type="DNA-binding region" description="H-T-H motif" evidence="3">
    <location>
        <begin position="32"/>
        <end position="51"/>
    </location>
</feature>
<evidence type="ECO:0000313" key="5">
    <source>
        <dbReference type="EMBL" id="MBU9713841.1"/>
    </source>
</evidence>
<proteinExistence type="predicted"/>
<dbReference type="Pfam" id="PF00440">
    <property type="entry name" value="TetR_N"/>
    <property type="match status" value="1"/>
</dbReference>
<comment type="caution">
    <text evidence="5">The sequence shown here is derived from an EMBL/GenBank/DDBJ whole genome shotgun (WGS) entry which is preliminary data.</text>
</comment>
<dbReference type="PANTHER" id="PTHR43479:SF11">
    <property type="entry name" value="ACREF_ENVCD OPERON REPRESSOR-RELATED"/>
    <property type="match status" value="1"/>
</dbReference>
<dbReference type="Proteomes" id="UP000784880">
    <property type="component" value="Unassembled WGS sequence"/>
</dbReference>
<dbReference type="PANTHER" id="PTHR43479">
    <property type="entry name" value="ACREF/ENVCD OPERON REPRESSOR-RELATED"/>
    <property type="match status" value="1"/>
</dbReference>
<keyword evidence="6" id="KW-1185">Reference proteome</keyword>
<dbReference type="InterPro" id="IPR001647">
    <property type="entry name" value="HTH_TetR"/>
</dbReference>
<keyword evidence="2 3" id="KW-0238">DNA-binding</keyword>
<reference evidence="5 6" key="1">
    <citation type="submission" date="2021-06" db="EMBL/GenBank/DDBJ databases">
        <title>Bacillus sp. RD4P76, an endophyte from a halophyte.</title>
        <authorList>
            <person name="Sun J.-Q."/>
        </authorList>
    </citation>
    <scope>NUCLEOTIDE SEQUENCE [LARGE SCALE GENOMIC DNA]</scope>
    <source>
        <strain evidence="5 6">CGMCC 1.15917</strain>
    </source>
</reference>
<evidence type="ECO:0000256" key="2">
    <source>
        <dbReference type="ARBA" id="ARBA00023125"/>
    </source>
</evidence>
<keyword evidence="1" id="KW-0678">Repressor</keyword>